<dbReference type="EMBL" id="BAAAPU010000001">
    <property type="protein sequence ID" value="GAA1964770.1"/>
    <property type="molecule type" value="Genomic_DNA"/>
</dbReference>
<proteinExistence type="predicted"/>
<protein>
    <recommendedName>
        <fullName evidence="3">DUF559 domain-containing protein</fullName>
    </recommendedName>
</protein>
<name>A0ABN2R7R6_9MICO</name>
<evidence type="ECO:0000313" key="2">
    <source>
        <dbReference type="Proteomes" id="UP001500013"/>
    </source>
</evidence>
<evidence type="ECO:0000313" key="1">
    <source>
        <dbReference type="EMBL" id="GAA1964770.1"/>
    </source>
</evidence>
<organism evidence="1 2">
    <name type="scientific">Terrabacter lapilli</name>
    <dbReference type="NCBI Taxonomy" id="436231"/>
    <lineage>
        <taxon>Bacteria</taxon>
        <taxon>Bacillati</taxon>
        <taxon>Actinomycetota</taxon>
        <taxon>Actinomycetes</taxon>
        <taxon>Micrococcales</taxon>
        <taxon>Intrasporangiaceae</taxon>
        <taxon>Terrabacter</taxon>
    </lineage>
</organism>
<dbReference type="Gene3D" id="3.40.960.10">
    <property type="entry name" value="VSR Endonuclease"/>
    <property type="match status" value="1"/>
</dbReference>
<gene>
    <name evidence="1" type="ORF">GCM10009817_00660</name>
</gene>
<dbReference type="RefSeq" id="WP_344057279.1">
    <property type="nucleotide sequence ID" value="NZ_BAAAPU010000001.1"/>
</dbReference>
<keyword evidence="2" id="KW-1185">Reference proteome</keyword>
<dbReference type="InterPro" id="IPR011335">
    <property type="entry name" value="Restrct_endonuc-II-like"/>
</dbReference>
<evidence type="ECO:0008006" key="3">
    <source>
        <dbReference type="Google" id="ProtNLM"/>
    </source>
</evidence>
<dbReference type="Proteomes" id="UP001500013">
    <property type="component" value="Unassembled WGS sequence"/>
</dbReference>
<comment type="caution">
    <text evidence="1">The sequence shown here is derived from an EMBL/GenBank/DDBJ whole genome shotgun (WGS) entry which is preliminary data.</text>
</comment>
<dbReference type="SUPFAM" id="SSF52980">
    <property type="entry name" value="Restriction endonuclease-like"/>
    <property type="match status" value="1"/>
</dbReference>
<accession>A0ABN2R7R6</accession>
<reference evidence="1 2" key="1">
    <citation type="journal article" date="2019" name="Int. J. Syst. Evol. Microbiol.">
        <title>The Global Catalogue of Microorganisms (GCM) 10K type strain sequencing project: providing services to taxonomists for standard genome sequencing and annotation.</title>
        <authorList>
            <consortium name="The Broad Institute Genomics Platform"/>
            <consortium name="The Broad Institute Genome Sequencing Center for Infectious Disease"/>
            <person name="Wu L."/>
            <person name="Ma J."/>
        </authorList>
    </citation>
    <scope>NUCLEOTIDE SEQUENCE [LARGE SCALE GENOMIC DNA]</scope>
    <source>
        <strain evidence="1 2">JCM 15628</strain>
    </source>
</reference>
<sequence>MTSPERTFLDLASVLDLVDLVVLGDSLVHARVTSPAALRTAASRHRGRGARLARRAAELVRVGAESAMETRVRLLVVLAGLPEPVLQHPVSTRFGSYRLDLAWPAVGVALEYDGRHHIQREHQWAADLGRREQLEGDGWRLLVVIAGDVFTTPETTVHRVETALRAAGLPVRAGSGEWRRHFPGRAAA</sequence>